<dbReference type="AlphaFoldDB" id="A0AAV4MPG5"/>
<reference evidence="1 2" key="1">
    <citation type="submission" date="2021-06" db="EMBL/GenBank/DDBJ databases">
        <title>Caerostris extrusa draft genome.</title>
        <authorList>
            <person name="Kono N."/>
            <person name="Arakawa K."/>
        </authorList>
    </citation>
    <scope>NUCLEOTIDE SEQUENCE [LARGE SCALE GENOMIC DNA]</scope>
</reference>
<dbReference type="EMBL" id="BPLR01002492">
    <property type="protein sequence ID" value="GIX74275.1"/>
    <property type="molecule type" value="Genomic_DNA"/>
</dbReference>
<dbReference type="Proteomes" id="UP001054945">
    <property type="component" value="Unassembled WGS sequence"/>
</dbReference>
<comment type="caution">
    <text evidence="1">The sequence shown here is derived from an EMBL/GenBank/DDBJ whole genome shotgun (WGS) entry which is preliminary data.</text>
</comment>
<organism evidence="1 2">
    <name type="scientific">Caerostris extrusa</name>
    <name type="common">Bark spider</name>
    <name type="synonym">Caerostris bankana</name>
    <dbReference type="NCBI Taxonomy" id="172846"/>
    <lineage>
        <taxon>Eukaryota</taxon>
        <taxon>Metazoa</taxon>
        <taxon>Ecdysozoa</taxon>
        <taxon>Arthropoda</taxon>
        <taxon>Chelicerata</taxon>
        <taxon>Arachnida</taxon>
        <taxon>Araneae</taxon>
        <taxon>Araneomorphae</taxon>
        <taxon>Entelegynae</taxon>
        <taxon>Araneoidea</taxon>
        <taxon>Araneidae</taxon>
        <taxon>Caerostris</taxon>
    </lineage>
</organism>
<sequence length="93" mass="10807">MHDCVPILDISVHTSGHFIISLIPWCFREKKKKNLDLFVLGEDKKSEAFQIAAICYLKLNRIFVSQIRNWAAWALIVGETHFVEQKNGPWPRV</sequence>
<accession>A0AAV4MPG5</accession>
<name>A0AAV4MPG5_CAEEX</name>
<evidence type="ECO:0000313" key="1">
    <source>
        <dbReference type="EMBL" id="GIX74275.1"/>
    </source>
</evidence>
<gene>
    <name evidence="1" type="ORF">CEXT_537851</name>
</gene>
<keyword evidence="2" id="KW-1185">Reference proteome</keyword>
<protein>
    <submittedName>
        <fullName evidence="1">Uncharacterized protein</fullName>
    </submittedName>
</protein>
<evidence type="ECO:0000313" key="2">
    <source>
        <dbReference type="Proteomes" id="UP001054945"/>
    </source>
</evidence>
<proteinExistence type="predicted"/>